<feature type="binding site" evidence="4">
    <location>
        <position position="146"/>
    </location>
    <ligand>
        <name>NADP(+)</name>
        <dbReference type="ChEBI" id="CHEBI:58349"/>
    </ligand>
</feature>
<evidence type="ECO:0000313" key="6">
    <source>
        <dbReference type="EMBL" id="UWX05277.1"/>
    </source>
</evidence>
<dbReference type="InterPro" id="IPR001509">
    <property type="entry name" value="Epimerase_deHydtase"/>
</dbReference>
<feature type="active site" description="Proton acceptor" evidence="4">
    <location>
        <position position="178"/>
    </location>
</feature>
<feature type="binding site" evidence="4">
    <location>
        <begin position="10"/>
        <end position="11"/>
    </location>
    <ligand>
        <name>NADP(+)</name>
        <dbReference type="ChEBI" id="CHEBI:58349"/>
    </ligand>
</feature>
<proteinExistence type="inferred from homology"/>
<dbReference type="InterPro" id="IPR036291">
    <property type="entry name" value="NAD(P)-bd_dom_sf"/>
</dbReference>
<evidence type="ECO:0000256" key="3">
    <source>
        <dbReference type="ARBA" id="ARBA00023277"/>
    </source>
</evidence>
<comment type="catalytic activity">
    <reaction evidence="4">
        <text>ADP-D-glycero-beta-D-manno-heptose = ADP-L-glycero-beta-D-manno-heptose</text>
        <dbReference type="Rhea" id="RHEA:17577"/>
        <dbReference type="ChEBI" id="CHEBI:59967"/>
        <dbReference type="ChEBI" id="CHEBI:61506"/>
        <dbReference type="EC" id="5.1.3.20"/>
    </reaction>
</comment>
<dbReference type="CDD" id="cd05248">
    <property type="entry name" value="ADP_GME_SDR_e"/>
    <property type="match status" value="1"/>
</dbReference>
<comment type="subunit">
    <text evidence="4">Homopentamer.</text>
</comment>
<dbReference type="GO" id="GO:0008712">
    <property type="term" value="F:ADP-glyceromanno-heptose 6-epimerase activity"/>
    <property type="evidence" value="ECO:0007669"/>
    <property type="project" value="UniProtKB-EC"/>
</dbReference>
<comment type="domain">
    <text evidence="4">Contains a large N-terminal NADP-binding domain, and a smaller C-terminal substrate-binding domain.</text>
</comment>
<feature type="binding site" evidence="4">
    <location>
        <position position="91"/>
    </location>
    <ligand>
        <name>NADP(+)</name>
        <dbReference type="ChEBI" id="CHEBI:58349"/>
    </ligand>
</feature>
<keyword evidence="3 4" id="KW-0119">Carbohydrate metabolism</keyword>
<accession>A0ABY5Y1K8</accession>
<protein>
    <recommendedName>
        <fullName evidence="4">ADP-L-glycero-D-manno-heptose-6-epimerase</fullName>
        <ecNumber evidence="4">5.1.3.20</ecNumber>
    </recommendedName>
    <alternativeName>
        <fullName evidence="4">ADP-L-glycero-beta-D-manno-heptose-6-epimerase</fullName>
        <shortName evidence="4">ADP-glyceromanno-heptose 6-epimerase</shortName>
        <shortName evidence="4">ADP-hep 6-epimerase</shortName>
        <shortName evidence="4">AGME</shortName>
    </alternativeName>
</protein>
<comment type="similarity">
    <text evidence="4">Belongs to the NAD(P)-dependent epimerase/dehydratase family. HldD subfamily.</text>
</comment>
<dbReference type="RefSeq" id="WP_334314849.1">
    <property type="nucleotide sequence ID" value="NZ_CP065938.1"/>
</dbReference>
<feature type="binding site" evidence="4">
    <location>
        <position position="178"/>
    </location>
    <ligand>
        <name>NADP(+)</name>
        <dbReference type="ChEBI" id="CHEBI:58349"/>
    </ligand>
</feature>
<dbReference type="Gene3D" id="3.40.50.720">
    <property type="entry name" value="NAD(P)-binding Rossmann-like Domain"/>
    <property type="match status" value="1"/>
</dbReference>
<feature type="binding site" evidence="4">
    <location>
        <position position="279"/>
    </location>
    <ligand>
        <name>substrate</name>
    </ligand>
</feature>
<name>A0ABY5Y1K8_9BACT</name>
<dbReference type="EC" id="5.1.3.20" evidence="4"/>
<evidence type="ECO:0000256" key="1">
    <source>
        <dbReference type="ARBA" id="ARBA00022857"/>
    </source>
</evidence>
<dbReference type="EMBL" id="CP065938">
    <property type="protein sequence ID" value="UWX05277.1"/>
    <property type="molecule type" value="Genomic_DNA"/>
</dbReference>
<dbReference type="Pfam" id="PF01370">
    <property type="entry name" value="Epimerase"/>
    <property type="match status" value="1"/>
</dbReference>
<reference evidence="6" key="1">
    <citation type="submission" date="2020-12" db="EMBL/GenBank/DDBJ databases">
        <title>Taurinivorans muris gen. nov., sp. nov., fundamental and realized metabolic niche of a ubiquitous sulfidogenic bacterium in the murine intestine.</title>
        <authorList>
            <person name="Ye H."/>
            <person name="Hanson B.T."/>
            <person name="Loy A."/>
        </authorList>
    </citation>
    <scope>NUCLEOTIDE SEQUENCE</scope>
    <source>
        <strain evidence="6">LT0009</strain>
    </source>
</reference>
<feature type="binding site" evidence="4">
    <location>
        <begin position="201"/>
        <end position="204"/>
    </location>
    <ligand>
        <name>substrate</name>
    </ligand>
</feature>
<feature type="binding site" evidence="4">
    <location>
        <position position="180"/>
    </location>
    <ligand>
        <name>substrate</name>
    </ligand>
</feature>
<feature type="binding site" evidence="4">
    <location>
        <begin position="74"/>
        <end position="78"/>
    </location>
    <ligand>
        <name>NADP(+)</name>
        <dbReference type="ChEBI" id="CHEBI:58349"/>
    </ligand>
</feature>
<feature type="binding site" evidence="4">
    <location>
        <position position="53"/>
    </location>
    <ligand>
        <name>NADP(+)</name>
        <dbReference type="ChEBI" id="CHEBI:58349"/>
    </ligand>
</feature>
<feature type="binding site" evidence="4">
    <location>
        <position position="38"/>
    </location>
    <ligand>
        <name>NADP(+)</name>
        <dbReference type="ChEBI" id="CHEBI:58349"/>
    </ligand>
</feature>
<dbReference type="NCBIfam" id="TIGR02197">
    <property type="entry name" value="heptose_epim"/>
    <property type="match status" value="1"/>
</dbReference>
<evidence type="ECO:0000313" key="7">
    <source>
        <dbReference type="Proteomes" id="UP001058120"/>
    </source>
</evidence>
<keyword evidence="2 4" id="KW-0413">Isomerase</keyword>
<feature type="binding site" evidence="4">
    <location>
        <position position="169"/>
    </location>
    <ligand>
        <name>substrate</name>
    </ligand>
</feature>
<dbReference type="Proteomes" id="UP001058120">
    <property type="component" value="Chromosome"/>
</dbReference>
<evidence type="ECO:0000259" key="5">
    <source>
        <dbReference type="Pfam" id="PF01370"/>
    </source>
</evidence>
<keyword evidence="7" id="KW-1185">Reference proteome</keyword>
<feature type="domain" description="NAD-dependent epimerase/dehydratase" evidence="5">
    <location>
        <begin position="3"/>
        <end position="242"/>
    </location>
</feature>
<evidence type="ECO:0000256" key="4">
    <source>
        <dbReference type="HAMAP-Rule" id="MF_01601"/>
    </source>
</evidence>
<feature type="binding site" evidence="4">
    <location>
        <position position="187"/>
    </location>
    <ligand>
        <name>substrate</name>
    </ligand>
</feature>
<feature type="binding site" evidence="4">
    <location>
        <position position="170"/>
    </location>
    <ligand>
        <name>NADP(+)</name>
        <dbReference type="ChEBI" id="CHEBI:58349"/>
    </ligand>
</feature>
<comment type="cofactor">
    <cofactor evidence="4">
        <name>NADP(+)</name>
        <dbReference type="ChEBI" id="CHEBI:58349"/>
    </cofactor>
    <text evidence="4">Binds 1 NADP(+) per subunit.</text>
</comment>
<dbReference type="InterPro" id="IPR011912">
    <property type="entry name" value="Heptose_epim"/>
</dbReference>
<keyword evidence="1 4" id="KW-0521">NADP</keyword>
<dbReference type="PANTHER" id="PTHR43103">
    <property type="entry name" value="NUCLEOSIDE-DIPHOSPHATE-SUGAR EPIMERASE"/>
    <property type="match status" value="1"/>
</dbReference>
<organism evidence="6 7">
    <name type="scientific">Taurinivorans muris</name>
    <dbReference type="NCBI Taxonomy" id="2787751"/>
    <lineage>
        <taxon>Bacteria</taxon>
        <taxon>Pseudomonadati</taxon>
        <taxon>Thermodesulfobacteriota</taxon>
        <taxon>Desulfovibrionia</taxon>
        <taxon>Desulfovibrionales</taxon>
        <taxon>Desulfovibrionaceae</taxon>
        <taxon>Taurinivorans</taxon>
    </lineage>
</organism>
<comment type="function">
    <text evidence="4">Catalyzes the interconversion between ADP-D-glycero-beta-D-manno-heptose and ADP-L-glycero-beta-D-manno-heptose via an epimerization at carbon 6 of the heptose.</text>
</comment>
<dbReference type="PANTHER" id="PTHR43103:SF3">
    <property type="entry name" value="ADP-L-GLYCERO-D-MANNO-HEPTOSE-6-EPIMERASE"/>
    <property type="match status" value="1"/>
</dbReference>
<feature type="active site" description="Proton acceptor" evidence="4">
    <location>
        <position position="142"/>
    </location>
</feature>
<dbReference type="Gene3D" id="3.90.25.10">
    <property type="entry name" value="UDP-galactose 4-epimerase, domain 1"/>
    <property type="match status" value="1"/>
</dbReference>
<comment type="pathway">
    <text evidence="4">Nucleotide-sugar biosynthesis; ADP-L-glycero-beta-D-manno-heptose biosynthesis; ADP-L-glycero-beta-D-manno-heptose from D-glycero-beta-D-manno-heptose 7-phosphate: step 4/4.</text>
</comment>
<feature type="binding site" evidence="4">
    <location>
        <begin position="31"/>
        <end position="32"/>
    </location>
    <ligand>
        <name>NADP(+)</name>
        <dbReference type="ChEBI" id="CHEBI:58349"/>
    </ligand>
</feature>
<sequence>MYIVTGGAGMIGSAAVWALNRKGVEDILIVDNLASSEKWKNLVCLRYADYMHRDEFLQKIKADEIKNVQGIVHMGACSSTTEKDADFLMRNNFHYTREVFLFARRCGVHMVNASSAATYGGGELGFSTDLETVKKLRPLNMYGYSKHLFDLWCIKNNCLDNVANLKFFNVYGPNEYHKDNMRSVACKAFEAINEKGYLQLFSSDNPQYPHGGQQRDFVYIKDCANVILWFLENRHGGIFNVGTGQARTWNSLANAVFAAMEKPLRVKYVPMPEQLRGKYQYFTQADMGWLSAYRYPYAFTSLEEGVKDYVQQYLLTDNPYLSAL</sequence>
<feature type="binding site" evidence="4">
    <location>
        <position position="215"/>
    </location>
    <ligand>
        <name>substrate</name>
    </ligand>
</feature>
<gene>
    <name evidence="6" type="primary">rfaD</name>
    <name evidence="4" type="synonym">hldD</name>
    <name evidence="6" type="ORF">JBF11_07420</name>
</gene>
<evidence type="ECO:0000256" key="2">
    <source>
        <dbReference type="ARBA" id="ARBA00023235"/>
    </source>
</evidence>
<dbReference type="SUPFAM" id="SSF51735">
    <property type="entry name" value="NAD(P)-binding Rossmann-fold domains"/>
    <property type="match status" value="1"/>
</dbReference>
<dbReference type="HAMAP" id="MF_01601">
    <property type="entry name" value="Heptose_epimerase"/>
    <property type="match status" value="1"/>
</dbReference>